<feature type="transmembrane region" description="Helical" evidence="1">
    <location>
        <begin position="79"/>
        <end position="98"/>
    </location>
</feature>
<name>A0ABM0K1F5_APLCA</name>
<reference evidence="3" key="1">
    <citation type="submission" date="2025-08" db="UniProtKB">
        <authorList>
            <consortium name="RefSeq"/>
        </authorList>
    </citation>
    <scope>IDENTIFICATION</scope>
</reference>
<sequence length="178" mass="19619">MENQGDKTTRKTSLKACSKNAETSPQHLLKAKSRIAYVKSSGLSCSVCASRLCHLPLWNSSWTAHLLRTIPGKQAQRSIVLDFVFKTLFSLVLLLMLVQPGSAEILAYRGGRDAVKSLCEAQCHSWCMDAVGRSCHNCSSSEIPEDVQWMIRCPEENQQQGFSDCQGSCSTFTGQNGE</sequence>
<keyword evidence="1" id="KW-0812">Transmembrane</keyword>
<gene>
    <name evidence="3" type="primary">LOC101850746</name>
</gene>
<dbReference type="Proteomes" id="UP000694888">
    <property type="component" value="Unplaced"/>
</dbReference>
<evidence type="ECO:0000313" key="3">
    <source>
        <dbReference type="RefSeq" id="XP_005106508.1"/>
    </source>
</evidence>
<evidence type="ECO:0000313" key="2">
    <source>
        <dbReference type="Proteomes" id="UP000694888"/>
    </source>
</evidence>
<dbReference type="GeneID" id="101850746"/>
<proteinExistence type="predicted"/>
<evidence type="ECO:0000256" key="1">
    <source>
        <dbReference type="SAM" id="Phobius"/>
    </source>
</evidence>
<organism evidence="2 3">
    <name type="scientific">Aplysia californica</name>
    <name type="common">California sea hare</name>
    <dbReference type="NCBI Taxonomy" id="6500"/>
    <lineage>
        <taxon>Eukaryota</taxon>
        <taxon>Metazoa</taxon>
        <taxon>Spiralia</taxon>
        <taxon>Lophotrochozoa</taxon>
        <taxon>Mollusca</taxon>
        <taxon>Gastropoda</taxon>
        <taxon>Heterobranchia</taxon>
        <taxon>Euthyneura</taxon>
        <taxon>Tectipleura</taxon>
        <taxon>Aplysiida</taxon>
        <taxon>Aplysioidea</taxon>
        <taxon>Aplysiidae</taxon>
        <taxon>Aplysia</taxon>
    </lineage>
</organism>
<keyword evidence="1" id="KW-1133">Transmembrane helix</keyword>
<keyword evidence="1" id="KW-0472">Membrane</keyword>
<protein>
    <submittedName>
        <fullName evidence="3">Uncharacterized protein LOC101850746</fullName>
    </submittedName>
</protein>
<keyword evidence="2" id="KW-1185">Reference proteome</keyword>
<accession>A0ABM0K1F5</accession>
<dbReference type="RefSeq" id="XP_005106508.1">
    <property type="nucleotide sequence ID" value="XM_005106451.3"/>
</dbReference>